<dbReference type="AlphaFoldDB" id="A0A7N2LSZ5"/>
<dbReference type="Pfam" id="PF14868">
    <property type="entry name" value="DUF4487"/>
    <property type="match status" value="1"/>
</dbReference>
<dbReference type="FunCoup" id="A0A7N2LSZ5">
    <property type="interactions" value="718"/>
</dbReference>
<protein>
    <submittedName>
        <fullName evidence="1">Uncharacterized protein</fullName>
    </submittedName>
</protein>
<reference evidence="1" key="2">
    <citation type="submission" date="2021-01" db="UniProtKB">
        <authorList>
            <consortium name="EnsemblPlants"/>
        </authorList>
    </citation>
    <scope>IDENTIFICATION</scope>
</reference>
<proteinExistence type="predicted"/>
<accession>A0A7N2LSZ5</accession>
<organism evidence="1 2">
    <name type="scientific">Quercus lobata</name>
    <name type="common">Valley oak</name>
    <dbReference type="NCBI Taxonomy" id="97700"/>
    <lineage>
        <taxon>Eukaryota</taxon>
        <taxon>Viridiplantae</taxon>
        <taxon>Streptophyta</taxon>
        <taxon>Embryophyta</taxon>
        <taxon>Tracheophyta</taxon>
        <taxon>Spermatophyta</taxon>
        <taxon>Magnoliopsida</taxon>
        <taxon>eudicotyledons</taxon>
        <taxon>Gunneridae</taxon>
        <taxon>Pentapetalae</taxon>
        <taxon>rosids</taxon>
        <taxon>fabids</taxon>
        <taxon>Fagales</taxon>
        <taxon>Fagaceae</taxon>
        <taxon>Quercus</taxon>
    </lineage>
</organism>
<dbReference type="InterPro" id="IPR027902">
    <property type="entry name" value="DUF4487"/>
</dbReference>
<dbReference type="EnsemblPlants" id="QL05p063769:mrna">
    <property type="protein sequence ID" value="QL05p063769:mrna"/>
    <property type="gene ID" value="QL05p063769"/>
</dbReference>
<dbReference type="InParanoid" id="A0A7N2LSZ5"/>
<dbReference type="OMA" id="MELWCFM"/>
<sequence length="1054" mass="118033">MEKKSSNEELQSVLEAIKSSDVVESRVQLVKKLGNLEILDQSNLVSVVECLTVSNPMAVNIIFFLVNSIRFITRLFCAAPISHYVYNVKCERTLCELYLAFWEDFTCLDVSQCTLNKAILQVAVKYIETDISGCLLQFLSLGSKASIWCKKHLKMTLMSTEESQEEEHYNIFFQLLLDLLSFSAASFSALARYPVSDDKPLMDIVEKYILEQLDVTKDSVSEVKRIGSFGSEVVKVTQLVIDAVIRLCRVYSQAVNREFCDGNPEKDKNCMEFEATSNVTHVSNITKCAIEKLCELGILAANDGGSLVTILNVSWKGVVSLLQLGKETLAVKVSVADIILTLLSLVNESLRCAAKAWNSSLKETISVTEARRIFVPVKFYLINAVKISSLYPSQAYLVYREITHCIMIILTLKISMSNEEHMKTASEVITELLEQTSMDLLKSLLNSVEVKPELKLRILDWLFIGESHSNSSNGDSSSDSRITSMDQIFLVSCEDMTGERTLLLSRVALFLNFLKYSLDLDEDLKLGMTSKLGWFLDILVDEEVYSSILVMQIPELYGSGKQAEIDWLPMFSSLLHALETFMIVVSSSAAWGELESFLLVNFFHPHFLCREIVMELWCFMVRYGEISLVTGVIDQLCSLMKLVASPESVFVRGSAMRKMAGSISRILTYGPQSVVDHVYKSITGDDRSQLSSVMCVALFMEGFPLNLLSDRMRSIATQRIFTDYFGFLEGFDDKSMRACNSGVYGVPVFALSASLQSLQVSMPNIDAKMLKFLGSIIHNYRNTLDQLTKDHYCKLLSETLGIISNMKHLYAAVEMEEVILGLKSLFISGSTALDTQLYQCKPNLALFMAGLGHMEITESDESAKCSAIWELYHMLLREQHWALIHLAITAFGYFAARTSCNQLWRFVPQTAALSYDLSGDEANEERFMSELKAFLEKETALLTITPSSEQLGLLVRDGLMLKEVVRKFSEIDAKAMGCESMVIDEEKQLNKKRKLPDGISEGVELLQSGLKVIDDGLFEWQQNHSAIALNAKFLTHISRLKDAVAQLVGLAGSG</sequence>
<dbReference type="PANTHER" id="PTHR36702:SF1">
    <property type="entry name" value="HOLLIDAY JUNCTION RESOLVASE"/>
    <property type="match status" value="1"/>
</dbReference>
<evidence type="ECO:0000313" key="1">
    <source>
        <dbReference type="EnsemblPlants" id="QL05p063769:mrna"/>
    </source>
</evidence>
<dbReference type="EMBL" id="LRBV02000005">
    <property type="status" value="NOT_ANNOTATED_CDS"/>
    <property type="molecule type" value="Genomic_DNA"/>
</dbReference>
<dbReference type="Proteomes" id="UP000594261">
    <property type="component" value="Chromosome 5"/>
</dbReference>
<dbReference type="Gramene" id="QL05p063769:mrna">
    <property type="protein sequence ID" value="QL05p063769:mrna"/>
    <property type="gene ID" value="QL05p063769"/>
</dbReference>
<evidence type="ECO:0000313" key="2">
    <source>
        <dbReference type="Proteomes" id="UP000594261"/>
    </source>
</evidence>
<reference evidence="1 2" key="1">
    <citation type="journal article" date="2016" name="G3 (Bethesda)">
        <title>First Draft Assembly and Annotation of the Genome of a California Endemic Oak Quercus lobata Nee (Fagaceae).</title>
        <authorList>
            <person name="Sork V.L."/>
            <person name="Fitz-Gibbon S.T."/>
            <person name="Puiu D."/>
            <person name="Crepeau M."/>
            <person name="Gugger P.F."/>
            <person name="Sherman R."/>
            <person name="Stevens K."/>
            <person name="Langley C.H."/>
            <person name="Pellegrini M."/>
            <person name="Salzberg S.L."/>
        </authorList>
    </citation>
    <scope>NUCLEOTIDE SEQUENCE [LARGE SCALE GENOMIC DNA]</scope>
    <source>
        <strain evidence="1 2">cv. SW786</strain>
    </source>
</reference>
<dbReference type="PANTHER" id="PTHR36702">
    <property type="entry name" value="HOLLIDAY JUNCTION RESOLVASE"/>
    <property type="match status" value="1"/>
</dbReference>
<keyword evidence="2" id="KW-1185">Reference proteome</keyword>
<name>A0A7N2LSZ5_QUELO</name>